<reference evidence="16" key="1">
    <citation type="submission" date="2025-08" db="UniProtKB">
        <authorList>
            <consortium name="Ensembl"/>
        </authorList>
    </citation>
    <scope>IDENTIFICATION</scope>
</reference>
<feature type="transmembrane region" description="Helical" evidence="15">
    <location>
        <begin position="12"/>
        <end position="36"/>
    </location>
</feature>
<evidence type="ECO:0000256" key="11">
    <source>
        <dbReference type="ARBA" id="ARBA00023136"/>
    </source>
</evidence>
<dbReference type="GO" id="GO:0005743">
    <property type="term" value="C:mitochondrial inner membrane"/>
    <property type="evidence" value="ECO:0007669"/>
    <property type="project" value="UniProtKB-SubCell"/>
</dbReference>
<evidence type="ECO:0000256" key="6">
    <source>
        <dbReference type="ARBA" id="ARBA00022692"/>
    </source>
</evidence>
<dbReference type="PANTHER" id="PTHR45635">
    <property type="entry name" value="ADP,ATP CARRIER PROTEIN 1-RELATED-RELATED"/>
    <property type="match status" value="1"/>
</dbReference>
<proteinExistence type="inferred from homology"/>
<keyword evidence="4 15" id="KW-0813">Transport</keyword>
<evidence type="ECO:0000313" key="17">
    <source>
        <dbReference type="Proteomes" id="UP000694427"/>
    </source>
</evidence>
<keyword evidence="9 15" id="KW-1133">Transmembrane helix</keyword>
<sequence>MADAALSFAKDFLAGGVAAAFSKYIMYLTVLCVSLYTTCQQADQCIIDCIVRIPEEQGFASFWHDNLANVIRYISPHKIYDTAKGNRFVLQMM</sequence>
<dbReference type="InterPro" id="IPR023395">
    <property type="entry name" value="MCP_dom_sf"/>
</dbReference>
<evidence type="ECO:0000256" key="13">
    <source>
        <dbReference type="ARBA" id="ARBA00024169"/>
    </source>
</evidence>
<keyword evidence="6 15" id="KW-0812">Transmembrane</keyword>
<comment type="catalytic activity">
    <reaction evidence="13">
        <text>H(+)(in) = H(+)(out)</text>
        <dbReference type="Rhea" id="RHEA:34979"/>
        <dbReference type="ChEBI" id="CHEBI:15378"/>
    </reaction>
</comment>
<evidence type="ECO:0000256" key="1">
    <source>
        <dbReference type="ARBA" id="ARBA00004448"/>
    </source>
</evidence>
<comment type="similarity">
    <text evidence="2 15">Belongs to the mitochondrial carrier (TC 2.A.29) family.</text>
</comment>
<dbReference type="GO" id="GO:1901029">
    <property type="term" value="P:negative regulation of mitochondrial outer membrane permeabilization involved in apoptotic signaling pathway"/>
    <property type="evidence" value="ECO:0007669"/>
    <property type="project" value="TreeGrafter"/>
</dbReference>
<dbReference type="GO" id="GO:0005471">
    <property type="term" value="F:ATP:ADP antiporter activity"/>
    <property type="evidence" value="ECO:0007669"/>
    <property type="project" value="UniProtKB-UniRule"/>
</dbReference>
<evidence type="ECO:0000256" key="4">
    <source>
        <dbReference type="ARBA" id="ARBA00022448"/>
    </source>
</evidence>
<dbReference type="PANTHER" id="PTHR45635:SF14">
    <property type="entry name" value="ADP_ATP TRANSLOCASE"/>
    <property type="match status" value="1"/>
</dbReference>
<keyword evidence="8" id="KW-0999">Mitochondrion inner membrane</keyword>
<comment type="catalytic activity">
    <reaction evidence="12">
        <text>ADP(in) + ATP(out) = ADP(out) + ATP(in)</text>
        <dbReference type="Rhea" id="RHEA:34999"/>
        <dbReference type="ChEBI" id="CHEBI:30616"/>
        <dbReference type="ChEBI" id="CHEBI:456216"/>
    </reaction>
    <physiologicalReaction direction="left-to-right" evidence="12">
        <dbReference type="Rhea" id="RHEA:35000"/>
    </physiologicalReaction>
</comment>
<dbReference type="Ensembl" id="ENSCCRT00010036799.1">
    <property type="protein sequence ID" value="ENSCCRP00010033546.1"/>
    <property type="gene ID" value="ENSCCRG00010014274.1"/>
</dbReference>
<evidence type="ECO:0000313" key="16">
    <source>
        <dbReference type="Ensembl" id="ENSCCRP00010033546.1"/>
    </source>
</evidence>
<evidence type="ECO:0000256" key="9">
    <source>
        <dbReference type="ARBA" id="ARBA00022989"/>
    </source>
</evidence>
<evidence type="ECO:0000256" key="2">
    <source>
        <dbReference type="ARBA" id="ARBA00006375"/>
    </source>
</evidence>
<dbReference type="GO" id="GO:0140021">
    <property type="term" value="P:mitochondrial ADP transmembrane transport"/>
    <property type="evidence" value="ECO:0007669"/>
    <property type="project" value="InterPro"/>
</dbReference>
<name>A0A8C1QE24_CYPCA</name>
<evidence type="ECO:0000256" key="3">
    <source>
        <dbReference type="ARBA" id="ARBA00011245"/>
    </source>
</evidence>
<evidence type="ECO:0000256" key="5">
    <source>
        <dbReference type="ARBA" id="ARBA00022449"/>
    </source>
</evidence>
<evidence type="ECO:0000256" key="8">
    <source>
        <dbReference type="ARBA" id="ARBA00022792"/>
    </source>
</evidence>
<evidence type="ECO:0000256" key="10">
    <source>
        <dbReference type="ARBA" id="ARBA00023128"/>
    </source>
</evidence>
<comment type="subunit">
    <text evidence="3 15">Monomer.</text>
</comment>
<keyword evidence="10" id="KW-0496">Mitochondrion</keyword>
<dbReference type="SUPFAM" id="SSF103506">
    <property type="entry name" value="Mitochondrial carrier"/>
    <property type="match status" value="1"/>
</dbReference>
<keyword evidence="17" id="KW-1185">Reference proteome</keyword>
<dbReference type="AlphaFoldDB" id="A0A8C1QE24"/>
<dbReference type="InterPro" id="IPR002113">
    <property type="entry name" value="ADT_euk_type"/>
</dbReference>
<evidence type="ECO:0000256" key="15">
    <source>
        <dbReference type="RuleBase" id="RU368008"/>
    </source>
</evidence>
<dbReference type="Proteomes" id="UP000694427">
    <property type="component" value="Unplaced"/>
</dbReference>
<dbReference type="InterPro" id="IPR018108">
    <property type="entry name" value="MCP_transmembrane"/>
</dbReference>
<keyword evidence="5" id="KW-0050">Antiport</keyword>
<dbReference type="GO" id="GO:1990544">
    <property type="term" value="P:mitochondrial ATP transmembrane transport"/>
    <property type="evidence" value="ECO:0007669"/>
    <property type="project" value="InterPro"/>
</dbReference>
<evidence type="ECO:0000256" key="12">
    <source>
        <dbReference type="ARBA" id="ARBA00024143"/>
    </source>
</evidence>
<keyword evidence="7" id="KW-0677">Repeat</keyword>
<comment type="subcellular location">
    <subcellularLocation>
        <location evidence="15">Membrane</location>
        <topology evidence="15">Multi-pass membrane protein</topology>
    </subcellularLocation>
    <subcellularLocation>
        <location evidence="1">Mitochondrion inner membrane</location>
        <topology evidence="1">Multi-pass membrane protein</topology>
    </subcellularLocation>
</comment>
<organism evidence="16 17">
    <name type="scientific">Cyprinus carpio</name>
    <name type="common">Common carp</name>
    <dbReference type="NCBI Taxonomy" id="7962"/>
    <lineage>
        <taxon>Eukaryota</taxon>
        <taxon>Metazoa</taxon>
        <taxon>Chordata</taxon>
        <taxon>Craniata</taxon>
        <taxon>Vertebrata</taxon>
        <taxon>Euteleostomi</taxon>
        <taxon>Actinopterygii</taxon>
        <taxon>Neopterygii</taxon>
        <taxon>Teleostei</taxon>
        <taxon>Ostariophysi</taxon>
        <taxon>Cypriniformes</taxon>
        <taxon>Cyprinidae</taxon>
        <taxon>Cyprininae</taxon>
        <taxon>Cyprinus</taxon>
    </lineage>
</organism>
<protein>
    <recommendedName>
        <fullName evidence="15">ADP/ATP translocase</fullName>
    </recommendedName>
    <alternativeName>
        <fullName evidence="15">ADP,ATP carrier protein</fullName>
    </alternativeName>
</protein>
<evidence type="ECO:0000256" key="14">
    <source>
        <dbReference type="ARBA" id="ARBA00045250"/>
    </source>
</evidence>
<dbReference type="Gene3D" id="1.50.40.10">
    <property type="entry name" value="Mitochondrial carrier domain"/>
    <property type="match status" value="1"/>
</dbReference>
<reference evidence="16" key="2">
    <citation type="submission" date="2025-09" db="UniProtKB">
        <authorList>
            <consortium name="Ensembl"/>
        </authorList>
    </citation>
    <scope>IDENTIFICATION</scope>
</reference>
<accession>A0A8C1QE24</accession>
<comment type="caution">
    <text evidence="15">Lacks conserved residue(s) required for the propagation of feature annotation.</text>
</comment>
<dbReference type="Pfam" id="PF00153">
    <property type="entry name" value="Mito_carr"/>
    <property type="match status" value="1"/>
</dbReference>
<dbReference type="PRINTS" id="PR00926">
    <property type="entry name" value="MITOCARRIER"/>
</dbReference>
<evidence type="ECO:0000256" key="7">
    <source>
        <dbReference type="ARBA" id="ARBA00022737"/>
    </source>
</evidence>
<comment type="function">
    <text evidence="15">Catalyzes the exchange of ADP and ATP across the membrane.</text>
</comment>
<comment type="function">
    <text evidence="14">ADP:ATP antiporter that mediates import of ADP into the mitochondrial matrix for ATP synthesis, and export of ATP out to fuel the cell. Cycles between the cytoplasmic-open state (c-state) and the matrix-open state (m-state): operates by the alternating access mechanism with a single substrate-binding site intermittently exposed to either the cytosolic (c-state) or matrix (m-state) side of the inner mitochondrial membrane.</text>
</comment>
<keyword evidence="11 15" id="KW-0472">Membrane</keyword>
<dbReference type="InterPro" id="IPR002067">
    <property type="entry name" value="MCP"/>
</dbReference>